<evidence type="ECO:0000256" key="4">
    <source>
        <dbReference type="ARBA" id="ARBA00022491"/>
    </source>
</evidence>
<accession>A0A0W0ESD7</accession>
<evidence type="ECO:0000256" key="3">
    <source>
        <dbReference type="ARBA" id="ARBA00012111"/>
    </source>
</evidence>
<dbReference type="GO" id="GO:0045944">
    <property type="term" value="P:positive regulation of transcription by RNA polymerase II"/>
    <property type="evidence" value="ECO:0007669"/>
    <property type="project" value="EnsemblFungi"/>
</dbReference>
<keyword evidence="4" id="KW-0678">Repressor</keyword>
<dbReference type="InterPro" id="IPR023801">
    <property type="entry name" value="His_deacetylse_dom"/>
</dbReference>
<dbReference type="GO" id="GO:0031507">
    <property type="term" value="P:heterochromatin formation"/>
    <property type="evidence" value="ECO:0007669"/>
    <property type="project" value="TreeGrafter"/>
</dbReference>
<comment type="subcellular location">
    <subcellularLocation>
        <location evidence="1">Nucleus</location>
    </subcellularLocation>
</comment>
<keyword evidence="5" id="KW-0378">Hydrolase</keyword>
<gene>
    <name evidence="11" type="ORF">AO440_000669</name>
</gene>
<evidence type="ECO:0000256" key="8">
    <source>
        <dbReference type="ARBA" id="ARBA00023163"/>
    </source>
</evidence>
<dbReference type="Pfam" id="PF00850">
    <property type="entry name" value="Hist_deacetyl"/>
    <property type="match status" value="1"/>
</dbReference>
<evidence type="ECO:0000313" key="12">
    <source>
        <dbReference type="Proteomes" id="UP000054886"/>
    </source>
</evidence>
<dbReference type="AlphaFoldDB" id="A0A0W0ESD7"/>
<evidence type="ECO:0000256" key="7">
    <source>
        <dbReference type="ARBA" id="ARBA00023015"/>
    </source>
</evidence>
<dbReference type="GO" id="GO:0000118">
    <property type="term" value="C:histone deacetylase complex"/>
    <property type="evidence" value="ECO:0007669"/>
    <property type="project" value="EnsemblFungi"/>
</dbReference>
<comment type="caution">
    <text evidence="11">The sequence shown here is derived from an EMBL/GenBank/DDBJ whole genome shotgun (WGS) entry which is preliminary data.</text>
</comment>
<dbReference type="InterPro" id="IPR000286">
    <property type="entry name" value="HDACs"/>
</dbReference>
<evidence type="ECO:0000259" key="10">
    <source>
        <dbReference type="Pfam" id="PF00850"/>
    </source>
</evidence>
<keyword evidence="6" id="KW-0156">Chromatin regulator</keyword>
<dbReference type="VEuPathDB" id="FungiDB:GVI51_D01331"/>
<comment type="similarity">
    <text evidence="2">Belongs to the histone deacetylase family. HD type 1 subfamily.</text>
</comment>
<dbReference type="VEuPathDB" id="FungiDB:CAGL0D01430g"/>
<dbReference type="InterPro" id="IPR023696">
    <property type="entry name" value="Ureohydrolase_dom_sf"/>
</dbReference>
<evidence type="ECO:0000313" key="11">
    <source>
        <dbReference type="EMBL" id="KTB01694.1"/>
    </source>
</evidence>
<dbReference type="Gene3D" id="3.40.800.20">
    <property type="entry name" value="Histone deacetylase domain"/>
    <property type="match status" value="1"/>
</dbReference>
<dbReference type="SUPFAM" id="SSF52768">
    <property type="entry name" value="Arginase/deacetylase"/>
    <property type="match status" value="1"/>
</dbReference>
<keyword evidence="9" id="KW-0539">Nucleus</keyword>
<dbReference type="EMBL" id="LLZZ01000130">
    <property type="protein sequence ID" value="KTB01694.1"/>
    <property type="molecule type" value="Genomic_DNA"/>
</dbReference>
<dbReference type="PANTHER" id="PTHR10625">
    <property type="entry name" value="HISTONE DEACETYLASE HDAC1-RELATED"/>
    <property type="match status" value="1"/>
</dbReference>
<dbReference type="GO" id="GO:0141221">
    <property type="term" value="F:histone deacetylase activity, hydrolytic mechanism"/>
    <property type="evidence" value="ECO:0007669"/>
    <property type="project" value="UniProtKB-EC"/>
</dbReference>
<dbReference type="Proteomes" id="UP000054886">
    <property type="component" value="Unassembled WGS sequence"/>
</dbReference>
<name>A0A0W0ESD7_CANGB</name>
<feature type="domain" description="Histone deacetylase" evidence="10">
    <location>
        <begin position="23"/>
        <end position="380"/>
    </location>
</feature>
<dbReference type="PRINTS" id="PR01270">
    <property type="entry name" value="HDASUPER"/>
</dbReference>
<dbReference type="EC" id="3.5.1.98" evidence="3"/>
<dbReference type="InterPro" id="IPR037138">
    <property type="entry name" value="His_deacetylse_dom_sf"/>
</dbReference>
<reference evidence="11 12" key="1">
    <citation type="submission" date="2015-10" db="EMBL/GenBank/DDBJ databases">
        <title>Draft genomes sequences of Candida glabrata isolates 1A, 1B, 2A, 2B, 3A and 3B.</title>
        <authorList>
            <person name="Haavelsrud O.E."/>
            <person name="Gaustad P."/>
        </authorList>
    </citation>
    <scope>NUCLEOTIDE SEQUENCE [LARGE SCALE GENOMIC DNA]</scope>
    <source>
        <strain evidence="11">910700640</strain>
    </source>
</reference>
<evidence type="ECO:0000256" key="9">
    <source>
        <dbReference type="ARBA" id="ARBA00023242"/>
    </source>
</evidence>
<keyword evidence="8" id="KW-0804">Transcription</keyword>
<dbReference type="VEuPathDB" id="FungiDB:B1J91_D01430g"/>
<evidence type="ECO:0000256" key="1">
    <source>
        <dbReference type="ARBA" id="ARBA00004123"/>
    </source>
</evidence>
<keyword evidence="7" id="KW-0805">Transcription regulation</keyword>
<evidence type="ECO:0000256" key="2">
    <source>
        <dbReference type="ARBA" id="ARBA00006457"/>
    </source>
</evidence>
<dbReference type="PhylomeDB" id="A0A0W0ESD7"/>
<proteinExistence type="inferred from homology"/>
<dbReference type="VEuPathDB" id="FungiDB:GWK60_D01551"/>
<dbReference type="PANTHER" id="PTHR10625:SF14">
    <property type="entry name" value="HISTONE DEACETYLASE 8"/>
    <property type="match status" value="1"/>
</dbReference>
<evidence type="ECO:0000256" key="5">
    <source>
        <dbReference type="ARBA" id="ARBA00022801"/>
    </source>
</evidence>
<organism evidence="11 12">
    <name type="scientific">Candida glabrata</name>
    <name type="common">Yeast</name>
    <name type="synonym">Torulopsis glabrata</name>
    <dbReference type="NCBI Taxonomy" id="5478"/>
    <lineage>
        <taxon>Eukaryota</taxon>
        <taxon>Fungi</taxon>
        <taxon>Dikarya</taxon>
        <taxon>Ascomycota</taxon>
        <taxon>Saccharomycotina</taxon>
        <taxon>Saccharomycetes</taxon>
        <taxon>Saccharomycetales</taxon>
        <taxon>Saccharomycetaceae</taxon>
        <taxon>Nakaseomyces</taxon>
    </lineage>
</organism>
<dbReference type="OMA" id="MSRFYTY"/>
<protein>
    <recommendedName>
        <fullName evidence="3">histone deacetylase</fullName>
        <ecNumber evidence="3">3.5.1.98</ecNumber>
    </recommendedName>
</protein>
<sequence length="445" mass="50739">MVQLVISASQFQSQVVDLLPCNKRQKSQLIYSMLESYGLLECFDHIIDVPSCQRKDLEKFHSKDYLNVILDEQLNWNPQIDGNEDQLMELRKAWNDITTSNEASKPDFKTYSELLHYYRDHIEVSEHNKKRTALEAELSDVESGDEVTRRSTLAKFNLLDDCPIFPYLPLYCYVSTGATLSLAQYILEGSERTIAINWDGGRHHSMKTKASGFCYINDIALLIMTLRRGGVDRISYVDFDLHHGDGVEKAFKYSKQVQTISLHMYETGFFPCSGSLEDNSSGKSIVNIPLLHGLDDSTLQDIAKRIIVPSISKHQPNVIVIQCGGDGLKGDKYSEWQLSIKGLTSTITSLIEQFNCHIVLLGGGGYNNLLMSRFYTYLTWSICHQYASEYSTPIDDLIQDHCYSDLYSPEQFKFWYYDQETSGGSLKNYNTTAYIEDLIKNIPLT</sequence>
<evidence type="ECO:0000256" key="6">
    <source>
        <dbReference type="ARBA" id="ARBA00022853"/>
    </source>
</evidence>